<gene>
    <name evidence="5" type="ORF">P0M35_13825</name>
</gene>
<dbReference type="Pfam" id="PF12833">
    <property type="entry name" value="HTH_18"/>
    <property type="match status" value="1"/>
</dbReference>
<dbReference type="PROSITE" id="PS01124">
    <property type="entry name" value="HTH_ARAC_FAMILY_2"/>
    <property type="match status" value="1"/>
</dbReference>
<dbReference type="AlphaFoldDB" id="A0AAE3P3N4"/>
<name>A0AAE3P3N4_9BACT</name>
<dbReference type="GO" id="GO:0043565">
    <property type="term" value="F:sequence-specific DNA binding"/>
    <property type="evidence" value="ECO:0007669"/>
    <property type="project" value="InterPro"/>
</dbReference>
<dbReference type="InterPro" id="IPR018060">
    <property type="entry name" value="HTH_AraC"/>
</dbReference>
<keyword evidence="6" id="KW-1185">Reference proteome</keyword>
<sequence>MNLVPEKIITDEDGICTSGGAFSFLNYVLYLVEKYYNRQTAIYCSKIFEIDIDRMSQLPFIIFSGQKNHGDEVIKKAQHFIENNFNEKITFETLAADYAISRRNFDRRFKRATGNTPAEYLQRVKIEAAKKSFETTAKSVKEVMFEVGYTDSNAFRCAFKRITGLSPIQYRNKYNKRFALAIAI</sequence>
<evidence type="ECO:0000256" key="3">
    <source>
        <dbReference type="ARBA" id="ARBA00023163"/>
    </source>
</evidence>
<dbReference type="RefSeq" id="WP_321537010.1">
    <property type="nucleotide sequence ID" value="NZ_JARGDL010000032.1"/>
</dbReference>
<dbReference type="PANTHER" id="PTHR43280:SF30">
    <property type="entry name" value="MMSAB OPERON REGULATORY PROTEIN"/>
    <property type="match status" value="1"/>
</dbReference>
<dbReference type="SMART" id="SM00342">
    <property type="entry name" value="HTH_ARAC"/>
    <property type="match status" value="1"/>
</dbReference>
<dbReference type="InterPro" id="IPR029062">
    <property type="entry name" value="Class_I_gatase-like"/>
</dbReference>
<dbReference type="EMBL" id="JARGDL010000032">
    <property type="protein sequence ID" value="MDF1613237.1"/>
    <property type="molecule type" value="Genomic_DNA"/>
</dbReference>
<evidence type="ECO:0000256" key="1">
    <source>
        <dbReference type="ARBA" id="ARBA00023015"/>
    </source>
</evidence>
<evidence type="ECO:0000313" key="5">
    <source>
        <dbReference type="EMBL" id="MDF1613237.1"/>
    </source>
</evidence>
<dbReference type="GO" id="GO:0003700">
    <property type="term" value="F:DNA-binding transcription factor activity"/>
    <property type="evidence" value="ECO:0007669"/>
    <property type="project" value="InterPro"/>
</dbReference>
<evidence type="ECO:0000256" key="2">
    <source>
        <dbReference type="ARBA" id="ARBA00023125"/>
    </source>
</evidence>
<dbReference type="SUPFAM" id="SSF46689">
    <property type="entry name" value="Homeodomain-like"/>
    <property type="match status" value="2"/>
</dbReference>
<dbReference type="Gene3D" id="3.40.50.880">
    <property type="match status" value="1"/>
</dbReference>
<dbReference type="InterPro" id="IPR009057">
    <property type="entry name" value="Homeodomain-like_sf"/>
</dbReference>
<keyword evidence="1" id="KW-0805">Transcription regulation</keyword>
<dbReference type="PANTHER" id="PTHR43280">
    <property type="entry name" value="ARAC-FAMILY TRANSCRIPTIONAL REGULATOR"/>
    <property type="match status" value="1"/>
</dbReference>
<comment type="caution">
    <text evidence="5">The sequence shown here is derived from an EMBL/GenBank/DDBJ whole genome shotgun (WGS) entry which is preliminary data.</text>
</comment>
<feature type="domain" description="HTH araC/xylS-type" evidence="4">
    <location>
        <begin position="75"/>
        <end position="173"/>
    </location>
</feature>
<organism evidence="5 6">
    <name type="scientific">Stygiobacter electus</name>
    <dbReference type="NCBI Taxonomy" id="3032292"/>
    <lineage>
        <taxon>Bacteria</taxon>
        <taxon>Pseudomonadati</taxon>
        <taxon>Ignavibacteriota</taxon>
        <taxon>Ignavibacteria</taxon>
        <taxon>Ignavibacteriales</taxon>
        <taxon>Melioribacteraceae</taxon>
        <taxon>Stygiobacter</taxon>
    </lineage>
</organism>
<evidence type="ECO:0000259" key="4">
    <source>
        <dbReference type="PROSITE" id="PS01124"/>
    </source>
</evidence>
<protein>
    <submittedName>
        <fullName evidence="5">Helix-turn-helix domain-containing protein</fullName>
    </submittedName>
</protein>
<evidence type="ECO:0000313" key="6">
    <source>
        <dbReference type="Proteomes" id="UP001221302"/>
    </source>
</evidence>
<proteinExistence type="predicted"/>
<accession>A0AAE3P3N4</accession>
<keyword evidence="3" id="KW-0804">Transcription</keyword>
<keyword evidence="2" id="KW-0238">DNA-binding</keyword>
<dbReference type="Gene3D" id="1.10.10.60">
    <property type="entry name" value="Homeodomain-like"/>
    <property type="match status" value="2"/>
</dbReference>
<dbReference type="Proteomes" id="UP001221302">
    <property type="component" value="Unassembled WGS sequence"/>
</dbReference>
<reference evidence="5" key="1">
    <citation type="submission" date="2023-03" db="EMBL/GenBank/DDBJ databases">
        <title>Stygiobacter electus gen. nov., sp. nov., facultatively anaerobic thermotolerant bacterium of the class Ignavibacteria from a well of Yessentuki mineral water deposit.</title>
        <authorList>
            <person name="Podosokorskaya O.A."/>
            <person name="Elcheninov A.G."/>
            <person name="Petrova N.F."/>
            <person name="Zavarzina D.G."/>
            <person name="Kublanov I.V."/>
            <person name="Merkel A.Y."/>
        </authorList>
    </citation>
    <scope>NUCLEOTIDE SEQUENCE</scope>
    <source>
        <strain evidence="5">09-Me</strain>
    </source>
</reference>